<feature type="compositionally biased region" description="Polar residues" evidence="1">
    <location>
        <begin position="137"/>
        <end position="147"/>
    </location>
</feature>
<dbReference type="EMBL" id="FNDN01000005">
    <property type="protein sequence ID" value="SDI08123.1"/>
    <property type="molecule type" value="Genomic_DNA"/>
</dbReference>
<accession>A0A1G8HN70</accession>
<name>A0A1G8HN70_9NOCA</name>
<feature type="region of interest" description="Disordered" evidence="1">
    <location>
        <begin position="137"/>
        <end position="158"/>
    </location>
</feature>
<dbReference type="Proteomes" id="UP000183263">
    <property type="component" value="Unassembled WGS sequence"/>
</dbReference>
<keyword evidence="3" id="KW-1185">Reference proteome</keyword>
<gene>
    <name evidence="2" type="ORF">SAMN05444695_10515</name>
</gene>
<sequence>MRTDARSLVALVLVLGGAVGVAACSGGSGGSSLSDAEFCERSGEFLEDGWNVGNPDAKVEEGTASDDGRVGTSVLCAFTGDDDFGGTLLVSKSSQPLTIAGASERVSVGADVVAVEDRESYQPQFVVRIDDWNGKMTLSSTEPSRTQPRADPPTDAQVRAAAQALVDAVHAVAG</sequence>
<dbReference type="RefSeq" id="WP_139183226.1">
    <property type="nucleotide sequence ID" value="NZ_CP048813.1"/>
</dbReference>
<dbReference type="PROSITE" id="PS51257">
    <property type="entry name" value="PROKAR_LIPOPROTEIN"/>
    <property type="match status" value="1"/>
</dbReference>
<evidence type="ECO:0000313" key="2">
    <source>
        <dbReference type="EMBL" id="SDI08123.1"/>
    </source>
</evidence>
<evidence type="ECO:0000256" key="1">
    <source>
        <dbReference type="SAM" id="MobiDB-lite"/>
    </source>
</evidence>
<organism evidence="2 3">
    <name type="scientific">Rhodococcus triatomae</name>
    <dbReference type="NCBI Taxonomy" id="300028"/>
    <lineage>
        <taxon>Bacteria</taxon>
        <taxon>Bacillati</taxon>
        <taxon>Actinomycetota</taxon>
        <taxon>Actinomycetes</taxon>
        <taxon>Mycobacteriales</taxon>
        <taxon>Nocardiaceae</taxon>
        <taxon>Rhodococcus</taxon>
    </lineage>
</organism>
<evidence type="ECO:0000313" key="3">
    <source>
        <dbReference type="Proteomes" id="UP000183263"/>
    </source>
</evidence>
<protein>
    <submittedName>
        <fullName evidence="2">Uncharacterized protein</fullName>
    </submittedName>
</protein>
<dbReference type="AlphaFoldDB" id="A0A1G8HN70"/>
<proteinExistence type="predicted"/>
<reference evidence="2 3" key="1">
    <citation type="submission" date="2016-10" db="EMBL/GenBank/DDBJ databases">
        <authorList>
            <person name="de Groot N.N."/>
        </authorList>
    </citation>
    <scope>NUCLEOTIDE SEQUENCE [LARGE SCALE GENOMIC DNA]</scope>
    <source>
        <strain evidence="2 3">DSM 44892</strain>
    </source>
</reference>